<dbReference type="InterPro" id="IPR032675">
    <property type="entry name" value="LRR_dom_sf"/>
</dbReference>
<evidence type="ECO:0008006" key="2">
    <source>
        <dbReference type="Google" id="ProtNLM"/>
    </source>
</evidence>
<dbReference type="AlphaFoldDB" id="A0A4Q9MBK7"/>
<dbReference type="Gene3D" id="3.80.10.10">
    <property type="entry name" value="Ribonuclease Inhibitor"/>
    <property type="match status" value="1"/>
</dbReference>
<dbReference type="Proteomes" id="UP000292957">
    <property type="component" value="Unassembled WGS sequence"/>
</dbReference>
<accession>A0A4Q9MBK7</accession>
<evidence type="ECO:0000313" key="1">
    <source>
        <dbReference type="EMBL" id="TBU24539.1"/>
    </source>
</evidence>
<dbReference type="EMBL" id="ML143477">
    <property type="protein sequence ID" value="TBU24539.1"/>
    <property type="molecule type" value="Genomic_DNA"/>
</dbReference>
<gene>
    <name evidence="1" type="ORF">BD311DRAFT_555047</name>
</gene>
<organism evidence="1">
    <name type="scientific">Dichomitus squalens</name>
    <dbReference type="NCBI Taxonomy" id="114155"/>
    <lineage>
        <taxon>Eukaryota</taxon>
        <taxon>Fungi</taxon>
        <taxon>Dikarya</taxon>
        <taxon>Basidiomycota</taxon>
        <taxon>Agaricomycotina</taxon>
        <taxon>Agaricomycetes</taxon>
        <taxon>Polyporales</taxon>
        <taxon>Polyporaceae</taxon>
        <taxon>Dichomitus</taxon>
    </lineage>
</organism>
<sequence>MLINLRSFSWDGERPALSCSILQALFSASGKTLKEISTTTLSAQIGREGIPLTSTPTRLHTLFISHAGIGADMLSIDAQAVNSMARILEANAHTLVRLTILSDILWLCSVPSFVGLQELAFVFTGNFDDLPLIFRHCAVLTSLTILSIHPDELLPVLEAHPDALPTLTSFKFLNMGPDTLSEEEVDILFRFLQNKQRLRRLDLSVSAQSGADQALLRLLPKLPALDALGYELTLFD</sequence>
<name>A0A4Q9MBK7_9APHY</name>
<reference evidence="1" key="1">
    <citation type="submission" date="2019-01" db="EMBL/GenBank/DDBJ databases">
        <title>Draft genome sequences of three monokaryotic isolates of the white-rot basidiomycete fungus Dichomitus squalens.</title>
        <authorList>
            <consortium name="DOE Joint Genome Institute"/>
            <person name="Lopez S.C."/>
            <person name="Andreopoulos B."/>
            <person name="Pangilinan J."/>
            <person name="Lipzen A."/>
            <person name="Riley R."/>
            <person name="Ahrendt S."/>
            <person name="Ng V."/>
            <person name="Barry K."/>
            <person name="Daum C."/>
            <person name="Grigoriev I.V."/>
            <person name="Hilden K.S."/>
            <person name="Makela M.R."/>
            <person name="de Vries R.P."/>
        </authorList>
    </citation>
    <scope>NUCLEOTIDE SEQUENCE [LARGE SCALE GENOMIC DNA]</scope>
    <source>
        <strain evidence="1">OM18370.1</strain>
    </source>
</reference>
<proteinExistence type="predicted"/>
<dbReference type="SUPFAM" id="SSF52047">
    <property type="entry name" value="RNI-like"/>
    <property type="match status" value="1"/>
</dbReference>
<protein>
    <recommendedName>
        <fullName evidence="2">F-box domain-containing protein</fullName>
    </recommendedName>
</protein>